<keyword evidence="2" id="KW-1185">Reference proteome</keyword>
<gene>
    <name evidence="1" type="ORF">GR170_18565</name>
</gene>
<dbReference type="Gene3D" id="1.10.357.10">
    <property type="entry name" value="Tetracycline Repressor, domain 2"/>
    <property type="match status" value="1"/>
</dbReference>
<dbReference type="RefSeq" id="WP_160895962.1">
    <property type="nucleotide sequence ID" value="NZ_WUMU01000021.1"/>
</dbReference>
<dbReference type="AlphaFoldDB" id="A0A6L7G6Z5"/>
<evidence type="ECO:0000313" key="1">
    <source>
        <dbReference type="EMBL" id="MXN19841.1"/>
    </source>
</evidence>
<protein>
    <submittedName>
        <fullName evidence="1">TetR family transcriptional regulator</fullName>
    </submittedName>
</protein>
<dbReference type="InterPro" id="IPR009057">
    <property type="entry name" value="Homeodomain-like_sf"/>
</dbReference>
<name>A0A6L7G6Z5_9RHOB</name>
<proteinExistence type="predicted"/>
<organism evidence="1 2">
    <name type="scientific">Pseudooceanicola albus</name>
    <dbReference type="NCBI Taxonomy" id="2692189"/>
    <lineage>
        <taxon>Bacteria</taxon>
        <taxon>Pseudomonadati</taxon>
        <taxon>Pseudomonadota</taxon>
        <taxon>Alphaproteobacteria</taxon>
        <taxon>Rhodobacterales</taxon>
        <taxon>Paracoccaceae</taxon>
        <taxon>Pseudooceanicola</taxon>
    </lineage>
</organism>
<dbReference type="Proteomes" id="UP000477911">
    <property type="component" value="Unassembled WGS sequence"/>
</dbReference>
<evidence type="ECO:0000313" key="2">
    <source>
        <dbReference type="Proteomes" id="UP000477911"/>
    </source>
</evidence>
<dbReference type="SUPFAM" id="SSF46689">
    <property type="entry name" value="Homeodomain-like"/>
    <property type="match status" value="1"/>
</dbReference>
<reference evidence="1 2" key="1">
    <citation type="submission" date="2019-12" db="EMBL/GenBank/DDBJ databases">
        <authorList>
            <person name="Li M."/>
        </authorList>
    </citation>
    <scope>NUCLEOTIDE SEQUENCE [LARGE SCALE GENOMIC DNA]</scope>
    <source>
        <strain evidence="1 2">GBMRC 2024</strain>
    </source>
</reference>
<comment type="caution">
    <text evidence="1">The sequence shown here is derived from an EMBL/GenBank/DDBJ whole genome shotgun (WGS) entry which is preliminary data.</text>
</comment>
<accession>A0A6L7G6Z5</accession>
<dbReference type="EMBL" id="WUMU01000021">
    <property type="protein sequence ID" value="MXN19841.1"/>
    <property type="molecule type" value="Genomic_DNA"/>
</dbReference>
<sequence length="181" mass="19616">MSRKPRLSPEDWLQAGLDALAVAGPEALKAEPLARALETTKGSFYWHFPDVPHFRQSLLEFWQGLAALPEEAPADRRAAVAQLHAIVKEGFSAGIESEAAIRAWARTEPEAARMLAEVDAARLQHLEALLRGVGVTNPDIARMLLAARVGMTSLCDSSGEDARAKNESALDTLVDLVLALR</sequence>